<dbReference type="Gene3D" id="3.30.70.1880">
    <property type="entry name" value="Protein of unknown function DUF881"/>
    <property type="match status" value="1"/>
</dbReference>
<keyword evidence="4" id="KW-0472">Membrane</keyword>
<feature type="compositionally biased region" description="Pro residues" evidence="3">
    <location>
        <begin position="73"/>
        <end position="107"/>
    </location>
</feature>
<sequence length="407" mass="42037">MTSDEPMRADSPAPKDPPRTPVDDEITVDLTRRDLRHTEPPATSVPPVVLPPVAPPSEVVPARTGTDAEPAAPRKPSPAPPAPTPVAKPAPAPIVPVSPGAPKPAPATPKQKVAAPAEARKIVAPPRVEEDRAAPVAAKPEQDGAGSPAEAGVPPSVPSGDSGNDAAPAARRFNATTVMIAVLLLLFGFTLVVQLKANDGDSTLLTARQEDLVRILSDLESQEQRLQQEVTALEDSKQSLSSGAEGREAALREATERADDLGVLAGELPARGTGLVIRINGGEDQVESDALLNAVQELRGAGAEAMQIEGGDGTAVRVVASTSFQDSPAGQGGDRFGVVVDGKRLTSTYTITVIGDPKTMDTALRIPGGVIESITDDGGNVTVQEQGVVDVSAIHDVTTLRYARPVS</sequence>
<keyword evidence="2" id="KW-0175">Coiled coil</keyword>
<protein>
    <submittedName>
        <fullName evidence="5">Uncharacterized protein YlxW (UPF0749 family)</fullName>
    </submittedName>
</protein>
<evidence type="ECO:0000256" key="4">
    <source>
        <dbReference type="SAM" id="Phobius"/>
    </source>
</evidence>
<feature type="compositionally biased region" description="Basic and acidic residues" evidence="3">
    <location>
        <begin position="30"/>
        <end position="39"/>
    </location>
</feature>
<feature type="transmembrane region" description="Helical" evidence="4">
    <location>
        <begin position="173"/>
        <end position="193"/>
    </location>
</feature>
<comment type="caution">
    <text evidence="5">The sequence shown here is derived from an EMBL/GenBank/DDBJ whole genome shotgun (WGS) entry which is preliminary data.</text>
</comment>
<comment type="similarity">
    <text evidence="1">Belongs to the UPF0749 family.</text>
</comment>
<dbReference type="InterPro" id="IPR010273">
    <property type="entry name" value="DUF881"/>
</dbReference>
<dbReference type="GO" id="GO:0005886">
    <property type="term" value="C:plasma membrane"/>
    <property type="evidence" value="ECO:0007669"/>
    <property type="project" value="TreeGrafter"/>
</dbReference>
<dbReference type="PANTHER" id="PTHR37313">
    <property type="entry name" value="UPF0749 PROTEIN RV1825"/>
    <property type="match status" value="1"/>
</dbReference>
<dbReference type="Proteomes" id="UP001240236">
    <property type="component" value="Unassembled WGS sequence"/>
</dbReference>
<evidence type="ECO:0000313" key="6">
    <source>
        <dbReference type="Proteomes" id="UP001240236"/>
    </source>
</evidence>
<name>A0AAE3W8S4_9ACTN</name>
<feature type="compositionally biased region" description="Low complexity" evidence="3">
    <location>
        <begin position="108"/>
        <end position="117"/>
    </location>
</feature>
<proteinExistence type="inferred from homology"/>
<dbReference type="AlphaFoldDB" id="A0AAE3W8S4"/>
<evidence type="ECO:0000313" key="5">
    <source>
        <dbReference type="EMBL" id="MDQ0370612.1"/>
    </source>
</evidence>
<evidence type="ECO:0000256" key="2">
    <source>
        <dbReference type="SAM" id="Coils"/>
    </source>
</evidence>
<dbReference type="RefSeq" id="WP_307246709.1">
    <property type="nucleotide sequence ID" value="NZ_JAUSUZ010000001.1"/>
</dbReference>
<keyword evidence="4" id="KW-1133">Transmembrane helix</keyword>
<dbReference type="Pfam" id="PF05949">
    <property type="entry name" value="DUF881"/>
    <property type="match status" value="1"/>
</dbReference>
<feature type="region of interest" description="Disordered" evidence="3">
    <location>
        <begin position="1"/>
        <end position="165"/>
    </location>
</feature>
<gene>
    <name evidence="5" type="ORF">J2S42_007281</name>
</gene>
<reference evidence="5 6" key="1">
    <citation type="submission" date="2023-07" db="EMBL/GenBank/DDBJ databases">
        <title>Sequencing the genomes of 1000 actinobacteria strains.</title>
        <authorList>
            <person name="Klenk H.-P."/>
        </authorList>
    </citation>
    <scope>NUCLEOTIDE SEQUENCE [LARGE SCALE GENOMIC DNA]</scope>
    <source>
        <strain evidence="5 6">DSM 44709</strain>
    </source>
</reference>
<feature type="coiled-coil region" evidence="2">
    <location>
        <begin position="209"/>
        <end position="239"/>
    </location>
</feature>
<keyword evidence="4" id="KW-0812">Transmembrane</keyword>
<dbReference type="EMBL" id="JAUSUZ010000001">
    <property type="protein sequence ID" value="MDQ0370612.1"/>
    <property type="molecule type" value="Genomic_DNA"/>
</dbReference>
<keyword evidence="6" id="KW-1185">Reference proteome</keyword>
<accession>A0AAE3W8S4</accession>
<dbReference type="PANTHER" id="PTHR37313:SF2">
    <property type="entry name" value="UPF0749 PROTEIN YLXX"/>
    <property type="match status" value="1"/>
</dbReference>
<evidence type="ECO:0000256" key="1">
    <source>
        <dbReference type="ARBA" id="ARBA00009108"/>
    </source>
</evidence>
<organism evidence="5 6">
    <name type="scientific">Catenuloplanes indicus</name>
    <dbReference type="NCBI Taxonomy" id="137267"/>
    <lineage>
        <taxon>Bacteria</taxon>
        <taxon>Bacillati</taxon>
        <taxon>Actinomycetota</taxon>
        <taxon>Actinomycetes</taxon>
        <taxon>Micromonosporales</taxon>
        <taxon>Micromonosporaceae</taxon>
        <taxon>Catenuloplanes</taxon>
    </lineage>
</organism>
<evidence type="ECO:0000256" key="3">
    <source>
        <dbReference type="SAM" id="MobiDB-lite"/>
    </source>
</evidence>